<dbReference type="EMBL" id="KZ772708">
    <property type="protein sequence ID" value="PTQ41069.1"/>
    <property type="molecule type" value="Genomic_DNA"/>
</dbReference>
<feature type="compositionally biased region" description="Polar residues" evidence="1">
    <location>
        <begin position="16"/>
        <end position="25"/>
    </location>
</feature>
<feature type="compositionally biased region" description="Low complexity" evidence="1">
    <location>
        <begin position="1"/>
        <end position="12"/>
    </location>
</feature>
<evidence type="ECO:0000313" key="3">
    <source>
        <dbReference type="Proteomes" id="UP000244005"/>
    </source>
</evidence>
<dbReference type="Proteomes" id="UP000244005">
    <property type="component" value="Unassembled WGS sequence"/>
</dbReference>
<dbReference type="AlphaFoldDB" id="A0A2R6X4R9"/>
<proteinExistence type="predicted"/>
<accession>A0A2R6X4R9</accession>
<feature type="region of interest" description="Disordered" evidence="1">
    <location>
        <begin position="1"/>
        <end position="62"/>
    </location>
</feature>
<gene>
    <name evidence="2" type="ORF">MARPO_0036s0059</name>
</gene>
<dbReference type="PANTHER" id="PTHR35277:SF10">
    <property type="entry name" value="OS09G0363700 PROTEIN"/>
    <property type="match status" value="1"/>
</dbReference>
<dbReference type="Gramene" id="Mp1g08150.1">
    <property type="protein sequence ID" value="Mp1g08150.1.cds"/>
    <property type="gene ID" value="Mp1g08150"/>
</dbReference>
<sequence length="98" mass="10322">MASGAAEAAAAAKPIETSSSGSVFQPQKPKEHSSELTLAAPRAGKANHHHGHSNHVEIDADTPVDAVRAPGCFNRVKEEIEAIVEDIAEKLHLKKPPS</sequence>
<evidence type="ECO:0000256" key="1">
    <source>
        <dbReference type="SAM" id="MobiDB-lite"/>
    </source>
</evidence>
<reference evidence="3" key="1">
    <citation type="journal article" date="2017" name="Cell">
        <title>Insights into land plant evolution garnered from the Marchantia polymorpha genome.</title>
        <authorList>
            <person name="Bowman J.L."/>
            <person name="Kohchi T."/>
            <person name="Yamato K.T."/>
            <person name="Jenkins J."/>
            <person name="Shu S."/>
            <person name="Ishizaki K."/>
            <person name="Yamaoka S."/>
            <person name="Nishihama R."/>
            <person name="Nakamura Y."/>
            <person name="Berger F."/>
            <person name="Adam C."/>
            <person name="Aki S.S."/>
            <person name="Althoff F."/>
            <person name="Araki T."/>
            <person name="Arteaga-Vazquez M.A."/>
            <person name="Balasubrmanian S."/>
            <person name="Barry K."/>
            <person name="Bauer D."/>
            <person name="Boehm C.R."/>
            <person name="Briginshaw L."/>
            <person name="Caballero-Perez J."/>
            <person name="Catarino B."/>
            <person name="Chen F."/>
            <person name="Chiyoda S."/>
            <person name="Chovatia M."/>
            <person name="Davies K.M."/>
            <person name="Delmans M."/>
            <person name="Demura T."/>
            <person name="Dierschke T."/>
            <person name="Dolan L."/>
            <person name="Dorantes-Acosta A.E."/>
            <person name="Eklund D.M."/>
            <person name="Florent S.N."/>
            <person name="Flores-Sandoval E."/>
            <person name="Fujiyama A."/>
            <person name="Fukuzawa H."/>
            <person name="Galik B."/>
            <person name="Grimanelli D."/>
            <person name="Grimwood J."/>
            <person name="Grossniklaus U."/>
            <person name="Hamada T."/>
            <person name="Haseloff J."/>
            <person name="Hetherington A.J."/>
            <person name="Higo A."/>
            <person name="Hirakawa Y."/>
            <person name="Hundley H.N."/>
            <person name="Ikeda Y."/>
            <person name="Inoue K."/>
            <person name="Inoue S.I."/>
            <person name="Ishida S."/>
            <person name="Jia Q."/>
            <person name="Kakita M."/>
            <person name="Kanazawa T."/>
            <person name="Kawai Y."/>
            <person name="Kawashima T."/>
            <person name="Kennedy M."/>
            <person name="Kinose K."/>
            <person name="Kinoshita T."/>
            <person name="Kohara Y."/>
            <person name="Koide E."/>
            <person name="Komatsu K."/>
            <person name="Kopischke S."/>
            <person name="Kubo M."/>
            <person name="Kyozuka J."/>
            <person name="Lagercrantz U."/>
            <person name="Lin S.S."/>
            <person name="Lindquist E."/>
            <person name="Lipzen A.M."/>
            <person name="Lu C.W."/>
            <person name="De Luna E."/>
            <person name="Martienssen R.A."/>
            <person name="Minamino N."/>
            <person name="Mizutani M."/>
            <person name="Mizutani M."/>
            <person name="Mochizuki N."/>
            <person name="Monte I."/>
            <person name="Mosher R."/>
            <person name="Nagasaki H."/>
            <person name="Nakagami H."/>
            <person name="Naramoto S."/>
            <person name="Nishitani K."/>
            <person name="Ohtani M."/>
            <person name="Okamoto T."/>
            <person name="Okumura M."/>
            <person name="Phillips J."/>
            <person name="Pollak B."/>
            <person name="Reinders A."/>
            <person name="Rovekamp M."/>
            <person name="Sano R."/>
            <person name="Sawa S."/>
            <person name="Schmid M.W."/>
            <person name="Shirakawa M."/>
            <person name="Solano R."/>
            <person name="Spunde A."/>
            <person name="Suetsugu N."/>
            <person name="Sugano S."/>
            <person name="Sugiyama A."/>
            <person name="Sun R."/>
            <person name="Suzuki Y."/>
            <person name="Takenaka M."/>
            <person name="Takezawa D."/>
            <person name="Tomogane H."/>
            <person name="Tsuzuki M."/>
            <person name="Ueda T."/>
            <person name="Umeda M."/>
            <person name="Ward J.M."/>
            <person name="Watanabe Y."/>
            <person name="Yazaki K."/>
            <person name="Yokoyama R."/>
            <person name="Yoshitake Y."/>
            <person name="Yotsui I."/>
            <person name="Zachgo S."/>
            <person name="Schmutz J."/>
        </authorList>
    </citation>
    <scope>NUCLEOTIDE SEQUENCE [LARGE SCALE GENOMIC DNA]</scope>
    <source>
        <strain evidence="3">Tak-1</strain>
    </source>
</reference>
<dbReference type="PANTHER" id="PTHR35277">
    <property type="entry name" value="OS09G0363700 PROTEIN"/>
    <property type="match status" value="1"/>
</dbReference>
<evidence type="ECO:0000313" key="2">
    <source>
        <dbReference type="EMBL" id="PTQ41069.1"/>
    </source>
</evidence>
<dbReference type="OrthoDB" id="10421469at2759"/>
<name>A0A2R6X4R9_MARPO</name>
<keyword evidence="3" id="KW-1185">Reference proteome</keyword>
<organism evidence="2 3">
    <name type="scientific">Marchantia polymorpha</name>
    <name type="common">Common liverwort</name>
    <name type="synonym">Marchantia aquatica</name>
    <dbReference type="NCBI Taxonomy" id="3197"/>
    <lineage>
        <taxon>Eukaryota</taxon>
        <taxon>Viridiplantae</taxon>
        <taxon>Streptophyta</taxon>
        <taxon>Embryophyta</taxon>
        <taxon>Marchantiophyta</taxon>
        <taxon>Marchantiopsida</taxon>
        <taxon>Marchantiidae</taxon>
        <taxon>Marchantiales</taxon>
        <taxon>Marchantiaceae</taxon>
        <taxon>Marchantia</taxon>
    </lineage>
</organism>
<protein>
    <submittedName>
        <fullName evidence="2">Uncharacterized protein</fullName>
    </submittedName>
</protein>